<reference evidence="7 8" key="1">
    <citation type="submission" date="2023-11" db="EMBL/GenBank/DDBJ databases">
        <title>Dfirmibasis_genome.</title>
        <authorList>
            <person name="Edelbroek B."/>
            <person name="Kjellin J."/>
            <person name="Jerlstrom-Hultqvist J."/>
            <person name="Soderbom F."/>
        </authorList>
    </citation>
    <scope>NUCLEOTIDE SEQUENCE [LARGE SCALE GENOMIC DNA]</scope>
    <source>
        <strain evidence="7 8">TNS-C-14</strain>
    </source>
</reference>
<gene>
    <name evidence="7" type="ORF">RB653_000109</name>
</gene>
<keyword evidence="8" id="KW-1185">Reference proteome</keyword>
<keyword evidence="2" id="KW-0325">Glycoprotein</keyword>
<dbReference type="Pfam" id="PF24606">
    <property type="entry name" value="CEMIP_beta-hel"/>
    <property type="match status" value="1"/>
</dbReference>
<protein>
    <recommendedName>
        <fullName evidence="6">G8 domain-containing protein</fullName>
    </recommendedName>
</protein>
<evidence type="ECO:0000256" key="1">
    <source>
        <dbReference type="ARBA" id="ARBA00022729"/>
    </source>
</evidence>
<feature type="chain" id="PRO_5042904796" description="G8 domain-containing protein" evidence="5">
    <location>
        <begin position="21"/>
        <end position="1402"/>
    </location>
</feature>
<organism evidence="7 8">
    <name type="scientific">Dictyostelium firmibasis</name>
    <dbReference type="NCBI Taxonomy" id="79012"/>
    <lineage>
        <taxon>Eukaryota</taxon>
        <taxon>Amoebozoa</taxon>
        <taxon>Evosea</taxon>
        <taxon>Eumycetozoa</taxon>
        <taxon>Dictyostelia</taxon>
        <taxon>Dictyosteliales</taxon>
        <taxon>Dictyosteliaceae</taxon>
        <taxon>Dictyostelium</taxon>
    </lineage>
</organism>
<accession>A0AAN7YU33</accession>
<feature type="signal peptide" evidence="5">
    <location>
        <begin position="1"/>
        <end position="20"/>
    </location>
</feature>
<evidence type="ECO:0000259" key="6">
    <source>
        <dbReference type="PROSITE" id="PS51484"/>
    </source>
</evidence>
<dbReference type="EMBL" id="JAVFKY010000002">
    <property type="protein sequence ID" value="KAK5580096.1"/>
    <property type="molecule type" value="Genomic_DNA"/>
</dbReference>
<keyword evidence="4" id="KW-1133">Transmembrane helix</keyword>
<dbReference type="SMART" id="SM01225">
    <property type="entry name" value="G8"/>
    <property type="match status" value="1"/>
</dbReference>
<keyword evidence="4" id="KW-0472">Membrane</keyword>
<evidence type="ECO:0000313" key="7">
    <source>
        <dbReference type="EMBL" id="KAK5580096.1"/>
    </source>
</evidence>
<dbReference type="PROSITE" id="PS51484">
    <property type="entry name" value="G8"/>
    <property type="match status" value="1"/>
</dbReference>
<evidence type="ECO:0000256" key="4">
    <source>
        <dbReference type="SAM" id="Phobius"/>
    </source>
</evidence>
<evidence type="ECO:0000313" key="8">
    <source>
        <dbReference type="Proteomes" id="UP001344447"/>
    </source>
</evidence>
<comment type="caution">
    <text evidence="7">The sequence shown here is derived from an EMBL/GenBank/DDBJ whole genome shotgun (WGS) entry which is preliminary data.</text>
</comment>
<evidence type="ECO:0000256" key="3">
    <source>
        <dbReference type="ARBA" id="ARBA00038413"/>
    </source>
</evidence>
<dbReference type="InterPro" id="IPR019316">
    <property type="entry name" value="G8_domain"/>
</dbReference>
<evidence type="ECO:0000256" key="2">
    <source>
        <dbReference type="ARBA" id="ARBA00023180"/>
    </source>
</evidence>
<keyword evidence="1 5" id="KW-0732">Signal</keyword>
<dbReference type="Proteomes" id="UP001344447">
    <property type="component" value="Unassembled WGS sequence"/>
</dbReference>
<sequence>MKFFKIFIFFILLCFVIVKSEQLLGEIEISNKNFAIDASVVDTNINYVLDDTIKTPKIVITSIKGDATTNINDIVFVSEDKSTVTFGDYTELSSSNKLVGFNLISMIIASLLSIVLFFTTKKSSIVLLVISIISLSFMINGIQSISLSDVSVRIDVKVPSSFQFESFKLKLNTGSSNIAGLITSSLDIDGCSMVKDHSLTINKLIVFSSLKICSTKDIKIKNLELSTNTIADIKTTKNVDLQFLNGYSGSISIDSPSSLLEPGCTTTVSGEKTTGTCNGGSTAKVSITASNSTIVRNIEITCPMDNSWRVTPAQSGPATNSPSIFTTQPSTDINYGKSNLVFMGQWGFVSKAQSIFNGPTGVENSFTVNFTSWAPDSNILVSTEGSPTLKSGLTYVFSLEFMLGQKLGSFNTISNMTIYFFDPQSIYDPNGSSQYFQYPSKQPLYLKTFNGDFTSNTSFIKTNITFSPTQDIGNAIFALQINRTTLTGPDPSTLFIKNMKITIPSKSITTPTLLSKDSELVNLPRPSVALDPQDISTCTYKQTDLVHWHNPSTWSGGFVPLPSSNIVLPEGKRVLISPCSISQTETYKKITIPATSELVFSDSSMTMHVQDIYVQGKLTMGTSTCRYNANINIIFHGNKTTSDTIAQYFGSKGIAVASGGFISVQGKQYHNTWTKLSATAWSGDYVVYVQDSINWEVGQQVLVTTSVYKDEINNQNEVMTIAAVQGKVIQFTQPLKFYHYGGQEYQAEVALLSRRIVFRGDGDGEEQTNSESFGGHVLVNGEGQFSGIRLIRMGQTNIKARYPLHYHLAGTVKNSYISDCSVTNSYYRCYTIHGTNNVSLVRNVAFDVRGHCYYLEDGVEVDNNLWFNFASYVHPIGKPAQGPSQTGEVFQQSDSLTQPADSAAGCYYITNAYNSLVGNAASGGWSGFAFPNLDKPIGNHRTIPIVPSQFPLKEFTGNTAHSSGYYFSEGGSIYVGGNLTFNEATQLLTYNSGRFSRLTFFNGTNKEGNQMWMRFNNTKIYLSNRGINHWGERVEVVGYESHDSIRPATLFGKAWLSNAIVNGQSGNIVSYQGSTRQGFQFYDTYVQTIVSDVNFRNFFKNPSRIDPESDNRVIISMTHSDVFKPQGISATKSITLTNVSNPQVIGHSVVETGSSRYFNFIDWDSSLVPGRKVGYPTLVGSHQNWWQFDNTCTYSNDWLCWVCDKGDKEIASISVLVPGLIEDGYTNMPDNSYVGTASLFGSGITNRRSTNITRNAGITGVSNMGWYLWFSTGTPTYINIWLAQVIYKNYLFIAIPYPANTQFTIKCAYLYSNRFNHNYTLANSAAEVRSGNGTQYYFDQTHLFIKAVNFALDGSESFNRGGAKVYNVFWKFNIFIQATNKNVQPVNGFYTNLNDVLPSSTL</sequence>
<dbReference type="InterPro" id="IPR055401">
    <property type="entry name" value="CEMIP_beta-hel_dom"/>
</dbReference>
<evidence type="ECO:0000256" key="5">
    <source>
        <dbReference type="SAM" id="SignalP"/>
    </source>
</evidence>
<comment type="similarity">
    <text evidence="3">Belongs to the comF family.</text>
</comment>
<name>A0AAN7YU33_9MYCE</name>
<proteinExistence type="inferred from homology"/>
<feature type="transmembrane region" description="Helical" evidence="4">
    <location>
        <begin position="98"/>
        <end position="118"/>
    </location>
</feature>
<feature type="transmembrane region" description="Helical" evidence="4">
    <location>
        <begin position="125"/>
        <end position="142"/>
    </location>
</feature>
<feature type="domain" description="G8" evidence="6">
    <location>
        <begin position="552"/>
        <end position="678"/>
    </location>
</feature>
<dbReference type="InterPro" id="IPR052334">
    <property type="entry name" value="G8_domain-comF-like"/>
</dbReference>
<dbReference type="Pfam" id="PF10162">
    <property type="entry name" value="G8"/>
    <property type="match status" value="1"/>
</dbReference>
<dbReference type="PANTHER" id="PTHR47687:SF6">
    <property type="entry name" value="COMMUNICATION MUTANT PROTEIN F-RELATED"/>
    <property type="match status" value="1"/>
</dbReference>
<dbReference type="PANTHER" id="PTHR47687">
    <property type="entry name" value="G8 DOMAIN-CONTAINING PROTEIN DDB_G0288475-RELATED"/>
    <property type="match status" value="1"/>
</dbReference>
<keyword evidence="4" id="KW-0812">Transmembrane</keyword>